<feature type="compositionally biased region" description="Gly residues" evidence="1">
    <location>
        <begin position="80"/>
        <end position="92"/>
    </location>
</feature>
<evidence type="ECO:0000313" key="3">
    <source>
        <dbReference type="Proteomes" id="UP001565474"/>
    </source>
</evidence>
<organism evidence="2 3">
    <name type="scientific">Bradyrhizobium yuanmingense</name>
    <dbReference type="NCBI Taxonomy" id="108015"/>
    <lineage>
        <taxon>Bacteria</taxon>
        <taxon>Pseudomonadati</taxon>
        <taxon>Pseudomonadota</taxon>
        <taxon>Alphaproteobacteria</taxon>
        <taxon>Hyphomicrobiales</taxon>
        <taxon>Nitrobacteraceae</taxon>
        <taxon>Bradyrhizobium</taxon>
    </lineage>
</organism>
<comment type="caution">
    <text evidence="2">The sequence shown here is derived from an EMBL/GenBank/DDBJ whole genome shotgun (WGS) entry which is preliminary data.</text>
</comment>
<feature type="region of interest" description="Disordered" evidence="1">
    <location>
        <begin position="77"/>
        <end position="111"/>
    </location>
</feature>
<protein>
    <submittedName>
        <fullName evidence="2">Uncharacterized protein</fullName>
    </submittedName>
</protein>
<evidence type="ECO:0000256" key="1">
    <source>
        <dbReference type="SAM" id="MobiDB-lite"/>
    </source>
</evidence>
<dbReference type="EMBL" id="JBGBZN010000002">
    <property type="protein sequence ID" value="MEY9469824.1"/>
    <property type="molecule type" value="Genomic_DNA"/>
</dbReference>
<accession>A0ABV4GEU0</accession>
<sequence length="133" mass="13939">MTTRRTEFAAFVLDLMDFIEEKIAEALADEDSRAGAIAEGGTVPVLRDRLRENEKVQASFVLVASDKLRTAGERAVAGGVADGPGGIRGGGAPSARRLDEPPQGGGGADGIRRIGFLGRHRLASVATNQTRVP</sequence>
<keyword evidence="3" id="KW-1185">Reference proteome</keyword>
<dbReference type="RefSeq" id="WP_036035696.1">
    <property type="nucleotide sequence ID" value="NZ_JBGBYD010000002.1"/>
</dbReference>
<name>A0ABV4GEU0_9BRAD</name>
<gene>
    <name evidence="2" type="ORF">ABH992_002223</name>
</gene>
<proteinExistence type="predicted"/>
<dbReference type="Proteomes" id="UP001565474">
    <property type="component" value="Unassembled WGS sequence"/>
</dbReference>
<reference evidence="2 3" key="1">
    <citation type="submission" date="2024-07" db="EMBL/GenBank/DDBJ databases">
        <title>Genomic Encyclopedia of Type Strains, Phase V (KMG-V): Genome sequencing to study the core and pangenomes of soil and plant-associated prokaryotes.</title>
        <authorList>
            <person name="Whitman W."/>
        </authorList>
    </citation>
    <scope>NUCLEOTIDE SEQUENCE [LARGE SCALE GENOMIC DNA]</scope>
    <source>
        <strain evidence="2 3">USDA 222</strain>
    </source>
</reference>
<evidence type="ECO:0000313" key="2">
    <source>
        <dbReference type="EMBL" id="MEY9469824.1"/>
    </source>
</evidence>